<dbReference type="OrthoDB" id="60433at2759"/>
<dbReference type="AlphaFoldDB" id="B3RMI0"/>
<dbReference type="Pfam" id="PF12796">
    <property type="entry name" value="Ank_2"/>
    <property type="match status" value="1"/>
</dbReference>
<evidence type="ECO:0000256" key="2">
    <source>
        <dbReference type="ARBA" id="ARBA00023043"/>
    </source>
</evidence>
<dbReference type="GeneID" id="6750347"/>
<dbReference type="EMBL" id="DS985242">
    <property type="protein sequence ID" value="EDV27870.1"/>
    <property type="molecule type" value="Genomic_DNA"/>
</dbReference>
<feature type="repeat" description="ANK" evidence="3">
    <location>
        <begin position="381"/>
        <end position="413"/>
    </location>
</feature>
<keyword evidence="1" id="KW-0677">Repeat</keyword>
<dbReference type="SMART" id="SM00248">
    <property type="entry name" value="ANK"/>
    <property type="match status" value="3"/>
</dbReference>
<dbReference type="RefSeq" id="XP_002109704.1">
    <property type="nucleotide sequence ID" value="XM_002109668.1"/>
</dbReference>
<keyword evidence="7" id="KW-1185">Reference proteome</keyword>
<evidence type="ECO:0000313" key="6">
    <source>
        <dbReference type="EMBL" id="EDV27870.1"/>
    </source>
</evidence>
<dbReference type="Proteomes" id="UP000009022">
    <property type="component" value="Unassembled WGS sequence"/>
</dbReference>
<dbReference type="KEGG" id="tad:TRIADDRAFT_52847"/>
<dbReference type="eggNOG" id="ENOG502S2EY">
    <property type="taxonomic scope" value="Eukaryota"/>
</dbReference>
<evidence type="ECO:0000313" key="7">
    <source>
        <dbReference type="Proteomes" id="UP000009022"/>
    </source>
</evidence>
<dbReference type="HOGENOM" id="CLU_544292_0_0_1"/>
<dbReference type="InterPro" id="IPR036770">
    <property type="entry name" value="Ankyrin_rpt-contain_sf"/>
</dbReference>
<dbReference type="CTD" id="6750347"/>
<evidence type="ECO:0000259" key="5">
    <source>
        <dbReference type="Pfam" id="PF15487"/>
    </source>
</evidence>
<dbReference type="SUPFAM" id="SSF48403">
    <property type="entry name" value="Ankyrin repeat"/>
    <property type="match status" value="1"/>
</dbReference>
<dbReference type="PhylomeDB" id="B3RMI0"/>
<dbReference type="InterPro" id="IPR029155">
    <property type="entry name" value="SIPAR"/>
</dbReference>
<dbReference type="PROSITE" id="PS50088">
    <property type="entry name" value="ANK_REPEAT"/>
    <property type="match status" value="2"/>
</dbReference>
<dbReference type="InParanoid" id="B3RMI0"/>
<sequence>MDDQVEEIRDLLCVSRLSYSAIDDEDFSQQDVPHVTLAKHPFHRSSSYPFQQPTPPPGASGTVKSNSAKVRSGRVLSPLSDITKKKEDIRPNSGPVRPLHTINSKATSKTPQTIAKQQAVLPSIQPLIKTEDLESIITRVDSNILENWLKESNKLVMRLHEWWQTGDNMTQFSHFWISVFPSQQKLDLLKMELEIIRDHLIILLGGQQSQLEESTLEQLIYAIIPEFPTRFAVNRQLFFLDVVYTLSSGRHKAYKKLLSAVKCKTSNRTCAQIVLAIRSHALLNMTSAIIEFYHKLQQENSRFQHDKVSNITEIICQAIQLQYLDVIQYILDDQVLSITSLLPEDYNRLFFTGVMANSSSILTYLIQKHPGKIDINHHGESGNTPLHAAIGRGDTLMVKWLLKIGAKVNVINEQCNNATPLHLAVMNGDDAMVRSLVAAGADVYAKMGDLTPLDIAKDFEMDNLIELLNAIHLE</sequence>
<proteinExistence type="predicted"/>
<keyword evidence="2 3" id="KW-0040">ANK repeat</keyword>
<name>B3RMI0_TRIAD</name>
<dbReference type="OMA" id="NKQYAQW"/>
<dbReference type="Gene3D" id="1.25.40.20">
    <property type="entry name" value="Ankyrin repeat-containing domain"/>
    <property type="match status" value="1"/>
</dbReference>
<gene>
    <name evidence="6" type="ORF">TRIADDRAFT_52847</name>
</gene>
<protein>
    <recommendedName>
        <fullName evidence="5">SIPAR domain-containing protein</fullName>
    </recommendedName>
</protein>
<dbReference type="PROSITE" id="PS50297">
    <property type="entry name" value="ANK_REP_REGION"/>
    <property type="match status" value="2"/>
</dbReference>
<feature type="region of interest" description="Disordered" evidence="4">
    <location>
        <begin position="44"/>
        <end position="101"/>
    </location>
</feature>
<dbReference type="Pfam" id="PF15487">
    <property type="entry name" value="FAM220"/>
    <property type="match status" value="1"/>
</dbReference>
<dbReference type="InterPro" id="IPR002110">
    <property type="entry name" value="Ankyrin_rpt"/>
</dbReference>
<dbReference type="PANTHER" id="PTHR24171:SF8">
    <property type="entry name" value="BRCA1-ASSOCIATED RING DOMAIN PROTEIN 1"/>
    <property type="match status" value="1"/>
</dbReference>
<evidence type="ECO:0000256" key="1">
    <source>
        <dbReference type="ARBA" id="ARBA00022737"/>
    </source>
</evidence>
<reference evidence="6 7" key="1">
    <citation type="journal article" date="2008" name="Nature">
        <title>The Trichoplax genome and the nature of placozoans.</title>
        <authorList>
            <person name="Srivastava M."/>
            <person name="Begovic E."/>
            <person name="Chapman J."/>
            <person name="Putnam N.H."/>
            <person name="Hellsten U."/>
            <person name="Kawashima T."/>
            <person name="Kuo A."/>
            <person name="Mitros T."/>
            <person name="Salamov A."/>
            <person name="Carpenter M.L."/>
            <person name="Signorovitch A.Y."/>
            <person name="Moreno M.A."/>
            <person name="Kamm K."/>
            <person name="Grimwood J."/>
            <person name="Schmutz J."/>
            <person name="Shapiro H."/>
            <person name="Grigoriev I.V."/>
            <person name="Buss L.W."/>
            <person name="Schierwater B."/>
            <person name="Dellaporta S.L."/>
            <person name="Rokhsar D.S."/>
        </authorList>
    </citation>
    <scope>NUCLEOTIDE SEQUENCE [LARGE SCALE GENOMIC DNA]</scope>
    <source>
        <strain evidence="6 7">Grell-BS-1999</strain>
    </source>
</reference>
<evidence type="ECO:0000256" key="4">
    <source>
        <dbReference type="SAM" id="MobiDB-lite"/>
    </source>
</evidence>
<feature type="domain" description="SIPAR" evidence="5">
    <location>
        <begin position="6"/>
        <end position="282"/>
    </location>
</feature>
<organism evidence="6 7">
    <name type="scientific">Trichoplax adhaerens</name>
    <name type="common">Trichoplax reptans</name>
    <dbReference type="NCBI Taxonomy" id="10228"/>
    <lineage>
        <taxon>Eukaryota</taxon>
        <taxon>Metazoa</taxon>
        <taxon>Placozoa</taxon>
        <taxon>Uniplacotomia</taxon>
        <taxon>Trichoplacea</taxon>
        <taxon>Trichoplacidae</taxon>
        <taxon>Trichoplax</taxon>
    </lineage>
</organism>
<accession>B3RMI0</accession>
<feature type="repeat" description="ANK" evidence="3">
    <location>
        <begin position="416"/>
        <end position="448"/>
    </location>
</feature>
<dbReference type="PANTHER" id="PTHR24171">
    <property type="entry name" value="ANKYRIN REPEAT DOMAIN-CONTAINING PROTEIN 39-RELATED"/>
    <property type="match status" value="1"/>
</dbReference>
<evidence type="ECO:0000256" key="3">
    <source>
        <dbReference type="PROSITE-ProRule" id="PRU00023"/>
    </source>
</evidence>